<proteinExistence type="inferred from homology"/>
<evidence type="ECO:0000256" key="4">
    <source>
        <dbReference type="ARBA" id="ARBA00023315"/>
    </source>
</evidence>
<comment type="similarity">
    <text evidence="1">Belongs to the transferase hexapeptide repeat family.</text>
</comment>
<dbReference type="Pfam" id="PF00132">
    <property type="entry name" value="Hexapep"/>
    <property type="match status" value="1"/>
</dbReference>
<keyword evidence="2 5" id="KW-0808">Transferase</keyword>
<evidence type="ECO:0000256" key="3">
    <source>
        <dbReference type="ARBA" id="ARBA00022737"/>
    </source>
</evidence>
<evidence type="ECO:0000256" key="1">
    <source>
        <dbReference type="ARBA" id="ARBA00007274"/>
    </source>
</evidence>
<dbReference type="SUPFAM" id="SSF51161">
    <property type="entry name" value="Trimeric LpxA-like enzymes"/>
    <property type="match status" value="1"/>
</dbReference>
<gene>
    <name evidence="5" type="ORF">QSH54_07080</name>
</gene>
<dbReference type="InterPro" id="IPR050179">
    <property type="entry name" value="Trans_hexapeptide_repeat"/>
</dbReference>
<dbReference type="PANTHER" id="PTHR43300">
    <property type="entry name" value="ACETYLTRANSFERASE"/>
    <property type="match status" value="1"/>
</dbReference>
<name>A0AAP4K8G4_9XANT</name>
<evidence type="ECO:0000256" key="2">
    <source>
        <dbReference type="ARBA" id="ARBA00022679"/>
    </source>
</evidence>
<comment type="caution">
    <text evidence="5">The sequence shown here is derived from an EMBL/GenBank/DDBJ whole genome shotgun (WGS) entry which is preliminary data.</text>
</comment>
<dbReference type="AlphaFoldDB" id="A0AAP4K8G4"/>
<dbReference type="Gene3D" id="2.160.10.10">
    <property type="entry name" value="Hexapeptide repeat proteins"/>
    <property type="match status" value="1"/>
</dbReference>
<dbReference type="InterPro" id="IPR018357">
    <property type="entry name" value="Hexapep_transf_CS"/>
</dbReference>
<dbReference type="EMBL" id="JASVYU010000006">
    <property type="protein sequence ID" value="MDN0286411.1"/>
    <property type="molecule type" value="Genomic_DNA"/>
</dbReference>
<dbReference type="RefSeq" id="WP_052152665.1">
    <property type="nucleotide sequence ID" value="NZ_CP044334.1"/>
</dbReference>
<accession>A0AAP4K8G4</accession>
<keyword evidence="4 5" id="KW-0012">Acyltransferase</keyword>
<dbReference type="CDD" id="cd03349">
    <property type="entry name" value="LbH_XAT"/>
    <property type="match status" value="1"/>
</dbReference>
<dbReference type="GO" id="GO:0016746">
    <property type="term" value="F:acyltransferase activity"/>
    <property type="evidence" value="ECO:0007669"/>
    <property type="project" value="UniProtKB-KW"/>
</dbReference>
<protein>
    <submittedName>
        <fullName evidence="5">CatB-related O-acetyltransferase</fullName>
        <ecNumber evidence="5">2.3.1.-</ecNumber>
    </submittedName>
</protein>
<reference evidence="5" key="1">
    <citation type="submission" date="2023-06" db="EMBL/GenBank/DDBJ databases">
        <title>Genome sequences of Xanthomonas arboricola from Serbia and Montenegro.</title>
        <authorList>
            <person name="Ilicic R."/>
            <person name="Jelusic A."/>
            <person name="Harrison J."/>
            <person name="Greer S."/>
            <person name="Grant M."/>
            <person name="Vicente J."/>
            <person name="Popovic Milovanovic T."/>
            <person name="Studholme D.J."/>
        </authorList>
    </citation>
    <scope>NUCLEOTIDE SEQUENCE</scope>
    <source>
        <strain evidence="5">Xp320</strain>
    </source>
</reference>
<keyword evidence="3" id="KW-0677">Repeat</keyword>
<dbReference type="PROSITE" id="PS00101">
    <property type="entry name" value="HEXAPEP_TRANSFERASES"/>
    <property type="match status" value="1"/>
</dbReference>
<organism evidence="5">
    <name type="scientific">Xanthomonas arboricola pv. pruni</name>
    <dbReference type="NCBI Taxonomy" id="69929"/>
    <lineage>
        <taxon>Bacteria</taxon>
        <taxon>Pseudomonadati</taxon>
        <taxon>Pseudomonadota</taxon>
        <taxon>Gammaproteobacteria</taxon>
        <taxon>Lysobacterales</taxon>
        <taxon>Lysobacteraceae</taxon>
        <taxon>Xanthomonas</taxon>
    </lineage>
</organism>
<evidence type="ECO:0000313" key="5">
    <source>
        <dbReference type="EMBL" id="MDN0286411.1"/>
    </source>
</evidence>
<dbReference type="InterPro" id="IPR011004">
    <property type="entry name" value="Trimer_LpxA-like_sf"/>
</dbReference>
<sequence>MTDAYTSRIAPLLSDDSRISVGRFTYGTPSFKVWSKDESISIGAFCSIADGVLIFGGGEHRSDWVTTFPLRIAFGDPLAGHDGHPASKGPTRIGNDVWIGHGATVLSGVTVGDGAIIGAQAVVARDVPPYAVVGGNPAKVVRHRFSPDQIRHLLAIRWWDWPVEEIHARQHLLCHEDIDGFIAAFADTTGQVV</sequence>
<dbReference type="PANTHER" id="PTHR43300:SF11">
    <property type="entry name" value="ACETYLTRANSFERASE RV3034C-RELATED"/>
    <property type="match status" value="1"/>
</dbReference>
<dbReference type="InterPro" id="IPR001451">
    <property type="entry name" value="Hexapep"/>
</dbReference>
<dbReference type="EC" id="2.3.1.-" evidence="5"/>